<reference evidence="1 2" key="1">
    <citation type="submission" date="2022-07" db="EMBL/GenBank/DDBJ databases">
        <title>Genome-wide signatures of adaptation to extreme environments.</title>
        <authorList>
            <person name="Cho C.H."/>
            <person name="Yoon H.S."/>
        </authorList>
    </citation>
    <scope>NUCLEOTIDE SEQUENCE [LARGE SCALE GENOMIC DNA]</scope>
    <source>
        <strain evidence="1 2">108.79 E11</strain>
    </source>
</reference>
<sequence>MVDASSARRRIIHATWSLQGYFIASFEDKTILVMHPSGKRYWINNEVSKEWFGSIFHIPRPWRPYLPQAISLRNNCAQYPIWFNRQSNKYEIIQLADIAKKIRWPRHDSPSIDEYLMVDPNTYATVLYSLDKAAAFILYRQLIQVCISVGKLLHRGISTDVENWVQQQRPLSYHVEKPFVEDDLIIQTFPIDHCPSFFLEPLSLIVTDIEQRRVEEEQMQQHQLLRIIHGKPTIPLDQVIQSKELQVDDYRLDQGIVAFVQYRNDTFFWFTVSRDSVTIWNVTTWWDILHLCNAGRIVEKFSLDNSHLVYSIHGMPPRFHASWATILQAAMQWRTQVKTSLTTLLQQQQQPHPPSMDATRPIRHYKQQRCSVESFGDFKLDTQGYLSCHVRDGTFILFHPKHPYAIVVSHRGNEYRIRWRSTVYFRHYFEKIYQIYDYLLLSPRQKREIEKQQAMRQRWMALQLRNLRMNRRILLESPPSIVVS</sequence>
<gene>
    <name evidence="1" type="ORF">GAYE_SCF53G6162</name>
</gene>
<organism evidence="1 2">
    <name type="scientific">Galdieria yellowstonensis</name>
    <dbReference type="NCBI Taxonomy" id="3028027"/>
    <lineage>
        <taxon>Eukaryota</taxon>
        <taxon>Rhodophyta</taxon>
        <taxon>Bangiophyceae</taxon>
        <taxon>Galdieriales</taxon>
        <taxon>Galdieriaceae</taxon>
        <taxon>Galdieria</taxon>
    </lineage>
</organism>
<name>A0AAV9ILR1_9RHOD</name>
<comment type="caution">
    <text evidence="1">The sequence shown here is derived from an EMBL/GenBank/DDBJ whole genome shotgun (WGS) entry which is preliminary data.</text>
</comment>
<accession>A0AAV9ILR1</accession>
<dbReference type="EMBL" id="JANCYU010000061">
    <property type="protein sequence ID" value="KAK4528227.1"/>
    <property type="molecule type" value="Genomic_DNA"/>
</dbReference>
<keyword evidence="2" id="KW-1185">Reference proteome</keyword>
<proteinExistence type="predicted"/>
<dbReference type="AlphaFoldDB" id="A0AAV9ILR1"/>
<protein>
    <submittedName>
        <fullName evidence="1">Uncharacterized protein</fullName>
    </submittedName>
</protein>
<evidence type="ECO:0000313" key="2">
    <source>
        <dbReference type="Proteomes" id="UP001300502"/>
    </source>
</evidence>
<dbReference type="Proteomes" id="UP001300502">
    <property type="component" value="Unassembled WGS sequence"/>
</dbReference>
<evidence type="ECO:0000313" key="1">
    <source>
        <dbReference type="EMBL" id="KAK4528227.1"/>
    </source>
</evidence>